<dbReference type="AlphaFoldDB" id="A0A7L7KT28"/>
<evidence type="ECO:0000313" key="1">
    <source>
        <dbReference type="EMBL" id="QMS85104.1"/>
    </source>
</evidence>
<accession>A0A7L7KT28</accession>
<dbReference type="KEGG" id="xcl:G4Z02_04885"/>
<protein>
    <submittedName>
        <fullName evidence="1">Uncharacterized protein</fullName>
    </submittedName>
</protein>
<dbReference type="RefSeq" id="WP_258876876.1">
    <property type="nucleotide sequence ID" value="NZ_CP048914.1"/>
</dbReference>
<reference evidence="1 2" key="1">
    <citation type="submission" date="2020-02" db="EMBL/GenBank/DDBJ databases">
        <authorList>
            <person name="Zheng R.K."/>
            <person name="Sun C.M."/>
        </authorList>
    </citation>
    <scope>NUCLEOTIDE SEQUENCE [LARGE SCALE GENOMIC DNA]</scope>
    <source>
        <strain evidence="2">zrk13</strain>
    </source>
</reference>
<gene>
    <name evidence="1" type="ORF">G4Z02_04885</name>
</gene>
<evidence type="ECO:0000313" key="2">
    <source>
        <dbReference type="Proteomes" id="UP000514720"/>
    </source>
</evidence>
<name>A0A7L7KT28_9MOLU</name>
<organism evidence="1 2">
    <name type="scientific">Candidatus Xianfuyuplasma coldseepsis</name>
    <dbReference type="NCBI Taxonomy" id="2782163"/>
    <lineage>
        <taxon>Bacteria</taxon>
        <taxon>Bacillati</taxon>
        <taxon>Mycoplasmatota</taxon>
        <taxon>Mollicutes</taxon>
        <taxon>Candidatus Izemoplasmatales</taxon>
        <taxon>Candidatus Izemoplasmataceae</taxon>
        <taxon>Candidatus Xianfuyuplasma</taxon>
    </lineage>
</organism>
<dbReference type="EMBL" id="CP048914">
    <property type="protein sequence ID" value="QMS85104.1"/>
    <property type="molecule type" value="Genomic_DNA"/>
</dbReference>
<dbReference type="Proteomes" id="UP000514720">
    <property type="component" value="Chromosome"/>
</dbReference>
<proteinExistence type="predicted"/>
<sequence length="184" mass="21004">MKKVSMWLGAIAAVFTILLAFGVFGPQEVVIDDDQFDLLQDDIYEIPIQDNASIDITEVNVYEYTEFMWAGEADDLGLEGGIGNYFKYYGDYEIHIDDISISTVNEIRITITGYRGNEPYKEFYHTSITTIETLDLIGDFPKTSFDDYDCEEARVFVSVTYTNNDNQLVTINEVMVVNVDEDIF</sequence>
<keyword evidence="2" id="KW-1185">Reference proteome</keyword>